<proteinExistence type="predicted"/>
<dbReference type="Pfam" id="PF08241">
    <property type="entry name" value="Methyltransf_11"/>
    <property type="match status" value="1"/>
</dbReference>
<evidence type="ECO:0000313" key="3">
    <source>
        <dbReference type="Proteomes" id="UP000612808"/>
    </source>
</evidence>
<reference evidence="2" key="1">
    <citation type="submission" date="2021-01" db="EMBL/GenBank/DDBJ databases">
        <title>Whole genome shotgun sequence of Actinocatenispora rupis NBRC 107355.</title>
        <authorList>
            <person name="Komaki H."/>
            <person name="Tamura T."/>
        </authorList>
    </citation>
    <scope>NUCLEOTIDE SEQUENCE</scope>
    <source>
        <strain evidence="2">NBRC 107355</strain>
    </source>
</reference>
<dbReference type="Proteomes" id="UP000612808">
    <property type="component" value="Unassembled WGS sequence"/>
</dbReference>
<organism evidence="2 3">
    <name type="scientific">Actinocatenispora rupis</name>
    <dbReference type="NCBI Taxonomy" id="519421"/>
    <lineage>
        <taxon>Bacteria</taxon>
        <taxon>Bacillati</taxon>
        <taxon>Actinomycetota</taxon>
        <taxon>Actinomycetes</taxon>
        <taxon>Micromonosporales</taxon>
        <taxon>Micromonosporaceae</taxon>
        <taxon>Actinocatenispora</taxon>
    </lineage>
</organism>
<dbReference type="Gene3D" id="3.40.50.150">
    <property type="entry name" value="Vaccinia Virus protein VP39"/>
    <property type="match status" value="1"/>
</dbReference>
<sequence>MPAPAPPFIVMAMTDPAPALFDRLADRYDQVIPFFAEFASQLLDVLAPPPGTHLLDVGTGRGAIGASAAARGCVVTAVDAAPRMVSLLAAAHPELDVRLMDAHRLDLPAASYDLATAGFMIHLVTDPLRVLTGLRRVLRPGATVALTTPGPCEDGGRWDAWETLVGCFASRAAERLPRRDYGVAAHLHAAGFADIRTVQLAVHLPVPSPQICWDFHMSHGFAAVVEALDTTDAVEFRRAALTELTRMHESGGIVLDRGAVGYLASVPSEDGPPR</sequence>
<dbReference type="CDD" id="cd02440">
    <property type="entry name" value="AdoMet_MTases"/>
    <property type="match status" value="1"/>
</dbReference>
<dbReference type="PANTHER" id="PTHR43591">
    <property type="entry name" value="METHYLTRANSFERASE"/>
    <property type="match status" value="1"/>
</dbReference>
<dbReference type="AlphaFoldDB" id="A0A8J3JD80"/>
<dbReference type="SUPFAM" id="SSF53335">
    <property type="entry name" value="S-adenosyl-L-methionine-dependent methyltransferases"/>
    <property type="match status" value="1"/>
</dbReference>
<protein>
    <recommendedName>
        <fullName evidence="1">Methyltransferase type 11 domain-containing protein</fullName>
    </recommendedName>
</protein>
<dbReference type="InterPro" id="IPR029063">
    <property type="entry name" value="SAM-dependent_MTases_sf"/>
</dbReference>
<dbReference type="GO" id="GO:0008757">
    <property type="term" value="F:S-adenosylmethionine-dependent methyltransferase activity"/>
    <property type="evidence" value="ECO:0007669"/>
    <property type="project" value="InterPro"/>
</dbReference>
<name>A0A8J3JD80_9ACTN</name>
<dbReference type="EMBL" id="BOMB01000056">
    <property type="protein sequence ID" value="GID16307.1"/>
    <property type="molecule type" value="Genomic_DNA"/>
</dbReference>
<comment type="caution">
    <text evidence="2">The sequence shown here is derived from an EMBL/GenBank/DDBJ whole genome shotgun (WGS) entry which is preliminary data.</text>
</comment>
<accession>A0A8J3JD80</accession>
<feature type="domain" description="Methyltransferase type 11" evidence="1">
    <location>
        <begin position="55"/>
        <end position="145"/>
    </location>
</feature>
<dbReference type="PANTHER" id="PTHR43591:SF24">
    <property type="entry name" value="2-METHOXY-6-POLYPRENYL-1,4-BENZOQUINOL METHYLASE, MITOCHONDRIAL"/>
    <property type="match status" value="1"/>
</dbReference>
<keyword evidence="3" id="KW-1185">Reference proteome</keyword>
<evidence type="ECO:0000259" key="1">
    <source>
        <dbReference type="Pfam" id="PF08241"/>
    </source>
</evidence>
<gene>
    <name evidence="2" type="ORF">Aru02nite_71960</name>
</gene>
<evidence type="ECO:0000313" key="2">
    <source>
        <dbReference type="EMBL" id="GID16307.1"/>
    </source>
</evidence>
<dbReference type="InterPro" id="IPR013216">
    <property type="entry name" value="Methyltransf_11"/>
</dbReference>